<reference evidence="3" key="3">
    <citation type="journal article" date="2016" name="Gigascience">
        <title>De novo construction of an expanded transcriptome assembly for the western tarnished plant bug, Lygus hesperus.</title>
        <authorList>
            <person name="Tassone E.E."/>
            <person name="Geib S.M."/>
            <person name="Hall B."/>
            <person name="Fabrick J.A."/>
            <person name="Brent C.S."/>
            <person name="Hull J.J."/>
        </authorList>
    </citation>
    <scope>NUCLEOTIDE SEQUENCE</scope>
</reference>
<sequence>FCTLLMGLSNNQRRRLAKRHNRVFIPKPLKSKTGKQQRKINITTNISNAHELGHAARAGKQRHGKTHGPKSKLKKPYYQSGGYNFSGKYGKARGVLKGKHKAKK</sequence>
<dbReference type="EMBL" id="GBHO01036028">
    <property type="protein sequence ID" value="JAG07576.1"/>
    <property type="molecule type" value="Transcribed_RNA"/>
</dbReference>
<evidence type="ECO:0000256" key="1">
    <source>
        <dbReference type="SAM" id="MobiDB-lite"/>
    </source>
</evidence>
<dbReference type="AlphaFoldDB" id="A0A0A9WJJ1"/>
<accession>A0A0A9WJJ1</accession>
<reference evidence="2" key="1">
    <citation type="journal article" date="2014" name="PLoS ONE">
        <title>Transcriptome-Based Identification of ABC Transporters in the Western Tarnished Plant Bug Lygus hesperus.</title>
        <authorList>
            <person name="Hull J.J."/>
            <person name="Chaney K."/>
            <person name="Geib S.M."/>
            <person name="Fabrick J.A."/>
            <person name="Brent C.S."/>
            <person name="Walsh D."/>
            <person name="Lavine L.C."/>
        </authorList>
    </citation>
    <scope>NUCLEOTIDE SEQUENCE</scope>
</reference>
<evidence type="ECO:0000313" key="2">
    <source>
        <dbReference type="EMBL" id="JAG07576.1"/>
    </source>
</evidence>
<organism evidence="2">
    <name type="scientific">Lygus hesperus</name>
    <name type="common">Western plant bug</name>
    <dbReference type="NCBI Taxonomy" id="30085"/>
    <lineage>
        <taxon>Eukaryota</taxon>
        <taxon>Metazoa</taxon>
        <taxon>Ecdysozoa</taxon>
        <taxon>Arthropoda</taxon>
        <taxon>Hexapoda</taxon>
        <taxon>Insecta</taxon>
        <taxon>Pterygota</taxon>
        <taxon>Neoptera</taxon>
        <taxon>Paraneoptera</taxon>
        <taxon>Hemiptera</taxon>
        <taxon>Heteroptera</taxon>
        <taxon>Panheteroptera</taxon>
        <taxon>Cimicomorpha</taxon>
        <taxon>Miridae</taxon>
        <taxon>Mirini</taxon>
        <taxon>Lygus</taxon>
    </lineage>
</organism>
<feature type="region of interest" description="Disordered" evidence="1">
    <location>
        <begin position="55"/>
        <end position="78"/>
    </location>
</feature>
<dbReference type="EMBL" id="GDHC01013964">
    <property type="protein sequence ID" value="JAQ04665.1"/>
    <property type="molecule type" value="Transcribed_RNA"/>
</dbReference>
<proteinExistence type="predicted"/>
<evidence type="ECO:0000313" key="3">
    <source>
        <dbReference type="EMBL" id="JAQ04665.1"/>
    </source>
</evidence>
<gene>
    <name evidence="2" type="primary">wA_0</name>
    <name evidence="2" type="ORF">CM83_98590</name>
    <name evidence="3" type="ORF">g.97659</name>
</gene>
<protein>
    <submittedName>
        <fullName evidence="2">Conidial yellow pigment biosynthesis polyketide synthase</fullName>
    </submittedName>
</protein>
<name>A0A0A9WJJ1_LYGHE</name>
<feature type="non-terminal residue" evidence="2">
    <location>
        <position position="1"/>
    </location>
</feature>
<reference evidence="2" key="2">
    <citation type="submission" date="2014-07" db="EMBL/GenBank/DDBJ databases">
        <authorList>
            <person name="Hull J."/>
        </authorList>
    </citation>
    <scope>NUCLEOTIDE SEQUENCE</scope>
</reference>
<feature type="compositionally biased region" description="Basic residues" evidence="1">
    <location>
        <begin position="57"/>
        <end position="75"/>
    </location>
</feature>